<evidence type="ECO:0000256" key="2">
    <source>
        <dbReference type="ARBA" id="ARBA00022448"/>
    </source>
</evidence>
<evidence type="ECO:0000256" key="4">
    <source>
        <dbReference type="ARBA" id="ARBA00022692"/>
    </source>
</evidence>
<name>A0A2P8FPY4_9BACT</name>
<dbReference type="Gene3D" id="2.40.170.20">
    <property type="entry name" value="TonB-dependent receptor, beta-barrel domain"/>
    <property type="match status" value="1"/>
</dbReference>
<feature type="domain" description="TonB-dependent receptor plug" evidence="11">
    <location>
        <begin position="235"/>
        <end position="361"/>
    </location>
</feature>
<dbReference type="GO" id="GO:0009279">
    <property type="term" value="C:cell outer membrane"/>
    <property type="evidence" value="ECO:0007669"/>
    <property type="project" value="UniProtKB-SubCell"/>
</dbReference>
<evidence type="ECO:0000256" key="9">
    <source>
        <dbReference type="RuleBase" id="RU003357"/>
    </source>
</evidence>
<dbReference type="InterPro" id="IPR023996">
    <property type="entry name" value="TonB-dep_OMP_SusC/RagA"/>
</dbReference>
<keyword evidence="5 9" id="KW-0798">TonB box</keyword>
<evidence type="ECO:0000259" key="11">
    <source>
        <dbReference type="Pfam" id="PF07715"/>
    </source>
</evidence>
<dbReference type="OrthoDB" id="9768177at2"/>
<evidence type="ECO:0000256" key="5">
    <source>
        <dbReference type="ARBA" id="ARBA00023077"/>
    </source>
</evidence>
<comment type="similarity">
    <text evidence="8 9">Belongs to the TonB-dependent receptor family.</text>
</comment>
<gene>
    <name evidence="12" type="ORF">CLV42_117114</name>
</gene>
<dbReference type="InterPro" id="IPR039426">
    <property type="entry name" value="TonB-dep_rcpt-like"/>
</dbReference>
<dbReference type="Proteomes" id="UP000240978">
    <property type="component" value="Unassembled WGS sequence"/>
</dbReference>
<organism evidence="12 13">
    <name type="scientific">Chitinophaga ginsengisoli</name>
    <dbReference type="NCBI Taxonomy" id="363837"/>
    <lineage>
        <taxon>Bacteria</taxon>
        <taxon>Pseudomonadati</taxon>
        <taxon>Bacteroidota</taxon>
        <taxon>Chitinophagia</taxon>
        <taxon>Chitinophagales</taxon>
        <taxon>Chitinophagaceae</taxon>
        <taxon>Chitinophaga</taxon>
    </lineage>
</organism>
<dbReference type="RefSeq" id="WP_106605349.1">
    <property type="nucleotide sequence ID" value="NZ_PYGK01000017.1"/>
</dbReference>
<dbReference type="InterPro" id="IPR008969">
    <property type="entry name" value="CarboxyPept-like_regulatory"/>
</dbReference>
<evidence type="ECO:0000256" key="3">
    <source>
        <dbReference type="ARBA" id="ARBA00022452"/>
    </source>
</evidence>
<comment type="subcellular location">
    <subcellularLocation>
        <location evidence="1 8">Cell outer membrane</location>
        <topology evidence="1 8">Multi-pass membrane protein</topology>
    </subcellularLocation>
</comment>
<dbReference type="Gene3D" id="2.170.130.10">
    <property type="entry name" value="TonB-dependent receptor, plug domain"/>
    <property type="match status" value="1"/>
</dbReference>
<dbReference type="Pfam" id="PF07715">
    <property type="entry name" value="Plug"/>
    <property type="match status" value="1"/>
</dbReference>
<proteinExistence type="inferred from homology"/>
<dbReference type="EMBL" id="PYGK01000017">
    <property type="protein sequence ID" value="PSL23757.1"/>
    <property type="molecule type" value="Genomic_DNA"/>
</dbReference>
<dbReference type="NCBIfam" id="TIGR04057">
    <property type="entry name" value="SusC_RagA_signa"/>
    <property type="match status" value="1"/>
</dbReference>
<evidence type="ECO:0000259" key="10">
    <source>
        <dbReference type="Pfam" id="PF00593"/>
    </source>
</evidence>
<dbReference type="InterPro" id="IPR012910">
    <property type="entry name" value="Plug_dom"/>
</dbReference>
<dbReference type="SUPFAM" id="SSF56935">
    <property type="entry name" value="Porins"/>
    <property type="match status" value="1"/>
</dbReference>
<accession>A0A2P8FPY4</accession>
<dbReference type="InterPro" id="IPR000531">
    <property type="entry name" value="Beta-barrel_TonB"/>
</dbReference>
<evidence type="ECO:0000313" key="12">
    <source>
        <dbReference type="EMBL" id="PSL23757.1"/>
    </source>
</evidence>
<keyword evidence="2 8" id="KW-0813">Transport</keyword>
<keyword evidence="4 8" id="KW-0812">Transmembrane</keyword>
<protein>
    <submittedName>
        <fullName evidence="12">TonB-linked SusC/RagA family outer membrane protein</fullName>
    </submittedName>
</protein>
<feature type="domain" description="TonB-dependent receptor-like beta-barrel" evidence="10">
    <location>
        <begin position="531"/>
        <end position="986"/>
    </location>
</feature>
<keyword evidence="7 8" id="KW-0998">Cell outer membrane</keyword>
<dbReference type="Pfam" id="PF00593">
    <property type="entry name" value="TonB_dep_Rec_b-barrel"/>
    <property type="match status" value="1"/>
</dbReference>
<dbReference type="AlphaFoldDB" id="A0A2P8FPY4"/>
<dbReference type="InterPro" id="IPR023997">
    <property type="entry name" value="TonB-dep_OMP_SusC/RagA_CS"/>
</dbReference>
<keyword evidence="13" id="KW-1185">Reference proteome</keyword>
<keyword evidence="6 8" id="KW-0472">Membrane</keyword>
<dbReference type="PROSITE" id="PS52016">
    <property type="entry name" value="TONB_DEPENDENT_REC_3"/>
    <property type="match status" value="1"/>
</dbReference>
<comment type="caution">
    <text evidence="12">The sequence shown here is derived from an EMBL/GenBank/DDBJ whole genome shotgun (WGS) entry which is preliminary data.</text>
</comment>
<dbReference type="Pfam" id="PF13715">
    <property type="entry name" value="CarbopepD_reg_2"/>
    <property type="match status" value="1"/>
</dbReference>
<dbReference type="SUPFAM" id="SSF49464">
    <property type="entry name" value="Carboxypeptidase regulatory domain-like"/>
    <property type="match status" value="1"/>
</dbReference>
<dbReference type="InterPro" id="IPR036942">
    <property type="entry name" value="Beta-barrel_TonB_sf"/>
</dbReference>
<evidence type="ECO:0000256" key="7">
    <source>
        <dbReference type="ARBA" id="ARBA00023237"/>
    </source>
</evidence>
<dbReference type="NCBIfam" id="TIGR04056">
    <property type="entry name" value="OMP_RagA_SusC"/>
    <property type="match status" value="1"/>
</dbReference>
<keyword evidence="3 8" id="KW-1134">Transmembrane beta strand</keyword>
<reference evidence="12 13" key="1">
    <citation type="submission" date="2018-03" db="EMBL/GenBank/DDBJ databases">
        <title>Genomic Encyclopedia of Archaeal and Bacterial Type Strains, Phase II (KMG-II): from individual species to whole genera.</title>
        <authorList>
            <person name="Goeker M."/>
        </authorList>
    </citation>
    <scope>NUCLEOTIDE SEQUENCE [LARGE SCALE GENOMIC DNA]</scope>
    <source>
        <strain evidence="12 13">DSM 18107</strain>
    </source>
</reference>
<sequence length="1225" mass="138390">MDYFLFLRDRGRHVLYCEHSTENNNGSTLSFPYKFVTILIPFLILQLFASLKAQTVTLNVKNAPFVQVAEEISKQTKYDFSYNDRILKKTKPVTLKLVKESLSGALQKLLSEQPLNFEIRDGLIIITEKSTPTAGYDGALQSDVLGHVTNESGLPLDAVAIKVKNTNFGTRTNKNGEFTIPGKYANDKLQIHLLGYADMEIGAQRARVVTLALAAADLNEVNVVVNTGYLKIDRRHLTSAVTTIKMDDIRTPGVNTIDRLLEGRVPGMMFMQNSGQVGAAPKLRIRGTSTILGNREPLWVLDGIVLTDPVNVDPQQINDLDFVNLLGNAIAGLNPDDIDQIDVLKDASATALYGAKAGNGVIVITTKKGKPGKPMISYSMSSGYTRRPRYSDRGMYMMTSRERMDVSKEMVERGMQYNNVTQWSGYERALQDYYEGKTDYTEFKRLSDYYANVNTDWMGLLTHDAFMQNHTLNLSGGSNDIKYYSSIGYLNETGVIKGEGNKRYSSMLNVTADYKKFMAQIAFNGNYQVRNYSPSDLGIMNYAYNTSRTIPAYNTDGSLFYYPQTNNLLNYNFNILNERDNSNDHSDLISANVRALLRWKVMRGLDVEGTFAVGVSSDSRELYYTKDSYYIFKLRADQTSRWDLAPVGGELQKQDTRNRNYTGRLQVNYMTTLDKTGKHALTATGGVEVKSNGYNGFNITRRGYFREMGGYFDIIPTTYSGYYQQWMSTKPALGYFNRQLTNDFAWFGTAGYSYDNRYLLNVHIRGEQSNLFGSRTNNRFLPIWALSGRWNMKNDILREVAWINDMALKGSWGWQGNMLPGQSANMVIRQNLSTNPYYNETSSNIVNYPNPDLKWEKTSSFNAGVEFSILKGKLNGSFAYFYKRTKDAFLDKTVSEVNGVEKYVINSGTLENKGIEVSLSIRAIDNAAMGSSSKRGFVWRIDPQLGQVLNKVLNRAINNRNNVLVDNITYNNFLDGTVQLSGKPLNTFYSYKFKGLSPVDGSPIFYGAEPEKAEEYNKQYSQMKKEDVYLSVMSESGRREPFIQGGISNYFAWRNFGLSCNVTYSLGNKIRMLKIASGYASAIAYPQQNLRKEFVRRWRRPGDENYTNIPGLQANNDLNNPWWNIYPASNYSFAGSVYDMYDNSDVRLVSANYLKLQSASFKYNFDDKMIRRLGFTSAYVSITGTNLFTITNKLLKGQDPAQSGQSPNINLSVRPTYTGSINVSF</sequence>
<evidence type="ECO:0000256" key="8">
    <source>
        <dbReference type="PROSITE-ProRule" id="PRU01360"/>
    </source>
</evidence>
<dbReference type="InterPro" id="IPR037066">
    <property type="entry name" value="Plug_dom_sf"/>
</dbReference>
<evidence type="ECO:0000256" key="1">
    <source>
        <dbReference type="ARBA" id="ARBA00004571"/>
    </source>
</evidence>
<evidence type="ECO:0000313" key="13">
    <source>
        <dbReference type="Proteomes" id="UP000240978"/>
    </source>
</evidence>
<evidence type="ECO:0000256" key="6">
    <source>
        <dbReference type="ARBA" id="ARBA00023136"/>
    </source>
</evidence>